<protein>
    <submittedName>
        <fullName evidence="4">Alpha-glucoside transport system substrate-binding protein</fullName>
    </submittedName>
</protein>
<evidence type="ECO:0000313" key="5">
    <source>
        <dbReference type="Proteomes" id="UP000319825"/>
    </source>
</evidence>
<comment type="similarity">
    <text evidence="1">Belongs to the bacterial solute-binding protein 1 family.</text>
</comment>
<keyword evidence="2" id="KW-0813">Transport</keyword>
<dbReference type="Gene3D" id="3.40.190.10">
    <property type="entry name" value="Periplasmic binding protein-like II"/>
    <property type="match status" value="2"/>
</dbReference>
<evidence type="ECO:0000256" key="3">
    <source>
        <dbReference type="SAM" id="SignalP"/>
    </source>
</evidence>
<evidence type="ECO:0000256" key="2">
    <source>
        <dbReference type="ARBA" id="ARBA00022448"/>
    </source>
</evidence>
<comment type="caution">
    <text evidence="4">The sequence shown here is derived from an EMBL/GenBank/DDBJ whole genome shotgun (WGS) entry which is preliminary data.</text>
</comment>
<dbReference type="Proteomes" id="UP000319825">
    <property type="component" value="Unassembled WGS sequence"/>
</dbReference>
<gene>
    <name evidence="4" type="ORF">JD77_00125</name>
</gene>
<evidence type="ECO:0000256" key="1">
    <source>
        <dbReference type="ARBA" id="ARBA00008520"/>
    </source>
</evidence>
<dbReference type="Pfam" id="PF01547">
    <property type="entry name" value="SBP_bac_1"/>
    <property type="match status" value="1"/>
</dbReference>
<keyword evidence="3" id="KW-0732">Signal</keyword>
<proteinExistence type="inferred from homology"/>
<sequence>MVRRWVPLAVATAVLATAAGCGGDDSPAPTSPDANLAGKTVEVAATWSGAEQANFQAVLDAFAAKTGATVKYTSGGNDLPVLLNSRIAGGSPPDVALISQPGVVAEFVKRGAVKPLTGDAAAAIKDNYSSAWQELGTVNGQLYGVYFKVANKSVIWYRVDSFADAGVQPPKTWDELKRVSTALADSGVTPMVAAGGDGWVLTDWFENTYLRVAGPEMYDKLAKHEIPWTDPSVVKTLTLLADYWRTPRFLAGSPTQTAFTQAIADVFGKSPKGAMLFEGDFVASEINKLGELKVGESAKFFNWPSVDGSKPAVVTAGDQAVAFKDTPEANALMAFLASPEAAKIMAAKGGFISANSGLDIATYPDDTTRQLAEAVVQAESLRFDLSDLTPQTFGGGTSAHLWVLLQDFLAKPIAPQALAQQLETAAKKDFGGN</sequence>
<dbReference type="PANTHER" id="PTHR43649">
    <property type="entry name" value="ARABINOSE-BINDING PROTEIN-RELATED"/>
    <property type="match status" value="1"/>
</dbReference>
<name>A0A562I2G7_MICOL</name>
<keyword evidence="5" id="KW-1185">Reference proteome</keyword>
<dbReference type="SUPFAM" id="SSF53850">
    <property type="entry name" value="Periplasmic binding protein-like II"/>
    <property type="match status" value="1"/>
</dbReference>
<reference evidence="4 5" key="1">
    <citation type="submission" date="2019-07" db="EMBL/GenBank/DDBJ databases">
        <title>R&amp;d 2014.</title>
        <authorList>
            <person name="Klenk H.-P."/>
        </authorList>
    </citation>
    <scope>NUCLEOTIDE SEQUENCE [LARGE SCALE GENOMIC DNA]</scope>
    <source>
        <strain evidence="4 5">DSM 43868</strain>
    </source>
</reference>
<dbReference type="AlphaFoldDB" id="A0A562I2G7"/>
<feature type="signal peptide" evidence="3">
    <location>
        <begin position="1"/>
        <end position="18"/>
    </location>
</feature>
<dbReference type="InterPro" id="IPR006059">
    <property type="entry name" value="SBP"/>
</dbReference>
<dbReference type="OrthoDB" id="3507433at2"/>
<dbReference type="RefSeq" id="WP_145772578.1">
    <property type="nucleotide sequence ID" value="NZ_BAAATQ010000186.1"/>
</dbReference>
<dbReference type="InterPro" id="IPR050490">
    <property type="entry name" value="Bact_solute-bd_prot1"/>
</dbReference>
<dbReference type="PROSITE" id="PS51257">
    <property type="entry name" value="PROKAR_LIPOPROTEIN"/>
    <property type="match status" value="1"/>
</dbReference>
<evidence type="ECO:0000313" key="4">
    <source>
        <dbReference type="EMBL" id="TWH65190.1"/>
    </source>
</evidence>
<accession>A0A562I2G7</accession>
<dbReference type="EMBL" id="VLKE01000001">
    <property type="protein sequence ID" value="TWH65190.1"/>
    <property type="molecule type" value="Genomic_DNA"/>
</dbReference>
<feature type="chain" id="PRO_5022141527" evidence="3">
    <location>
        <begin position="19"/>
        <end position="433"/>
    </location>
</feature>
<dbReference type="PANTHER" id="PTHR43649:SF29">
    <property type="entry name" value="OSMOPROTECTIVE COMPOUNDS-BINDING PROTEIN GGTB"/>
    <property type="match status" value="1"/>
</dbReference>
<organism evidence="4 5">
    <name type="scientific">Micromonospora olivasterospora</name>
    <dbReference type="NCBI Taxonomy" id="1880"/>
    <lineage>
        <taxon>Bacteria</taxon>
        <taxon>Bacillati</taxon>
        <taxon>Actinomycetota</taxon>
        <taxon>Actinomycetes</taxon>
        <taxon>Micromonosporales</taxon>
        <taxon>Micromonosporaceae</taxon>
        <taxon>Micromonospora</taxon>
    </lineage>
</organism>